<dbReference type="InterPro" id="IPR006390">
    <property type="entry name" value="DHP_synth_dom"/>
</dbReference>
<evidence type="ECO:0000256" key="5">
    <source>
        <dbReference type="ARBA" id="ARBA00022679"/>
    </source>
</evidence>
<evidence type="ECO:0000256" key="6">
    <source>
        <dbReference type="ARBA" id="ARBA00022723"/>
    </source>
</evidence>
<dbReference type="GO" id="GO:0046872">
    <property type="term" value="F:metal ion binding"/>
    <property type="evidence" value="ECO:0007669"/>
    <property type="project" value="UniProtKB-KW"/>
</dbReference>
<protein>
    <recommendedName>
        <fullName evidence="4 9">Dihydropteroate synthase</fullName>
        <shortName evidence="9">DHPS</shortName>
        <ecNumber evidence="4 9">2.5.1.15</ecNumber>
    </recommendedName>
    <alternativeName>
        <fullName evidence="9">Dihydropteroate pyrophosphorylase</fullName>
    </alternativeName>
</protein>
<comment type="function">
    <text evidence="9">Catalyzes the condensation of para-aminobenzoate (pABA) with 6-hydroxymethyl-7,8-dihydropterin diphosphate (DHPt-PP) to form 7,8-dihydropteroate (H2Pte), the immediate precursor of folate derivatives.</text>
</comment>
<evidence type="ECO:0000313" key="10">
    <source>
        <dbReference type="EMBL" id="WAV90856.1"/>
    </source>
</evidence>
<dbReference type="PANTHER" id="PTHR20941">
    <property type="entry name" value="FOLATE SYNTHESIS PROTEINS"/>
    <property type="match status" value="1"/>
</dbReference>
<dbReference type="PROSITE" id="PS50972">
    <property type="entry name" value="PTERIN_BINDING"/>
    <property type="match status" value="1"/>
</dbReference>
<dbReference type="AlphaFoldDB" id="A0A9E9NT23"/>
<dbReference type="Gene3D" id="3.20.20.20">
    <property type="entry name" value="Dihydropteroate synthase-like"/>
    <property type="match status" value="1"/>
</dbReference>
<dbReference type="GO" id="GO:0005829">
    <property type="term" value="C:cytosol"/>
    <property type="evidence" value="ECO:0007669"/>
    <property type="project" value="TreeGrafter"/>
</dbReference>
<dbReference type="InterPro" id="IPR045031">
    <property type="entry name" value="DHP_synth-like"/>
</dbReference>
<evidence type="ECO:0000256" key="9">
    <source>
        <dbReference type="RuleBase" id="RU361205"/>
    </source>
</evidence>
<keyword evidence="5 9" id="KW-0808">Transferase</keyword>
<evidence type="ECO:0000256" key="3">
    <source>
        <dbReference type="ARBA" id="ARBA00004763"/>
    </source>
</evidence>
<comment type="similarity">
    <text evidence="9">Belongs to the DHPS family.</text>
</comment>
<dbReference type="GO" id="GO:0046654">
    <property type="term" value="P:tetrahydrofolate biosynthetic process"/>
    <property type="evidence" value="ECO:0007669"/>
    <property type="project" value="TreeGrafter"/>
</dbReference>
<comment type="catalytic activity">
    <reaction evidence="1">
        <text>(7,8-dihydropterin-6-yl)methyl diphosphate + 4-aminobenzoate = 7,8-dihydropteroate + diphosphate</text>
        <dbReference type="Rhea" id="RHEA:19949"/>
        <dbReference type="ChEBI" id="CHEBI:17836"/>
        <dbReference type="ChEBI" id="CHEBI:17839"/>
        <dbReference type="ChEBI" id="CHEBI:33019"/>
        <dbReference type="ChEBI" id="CHEBI:72950"/>
        <dbReference type="EC" id="2.5.1.15"/>
    </reaction>
</comment>
<dbReference type="NCBIfam" id="TIGR01496">
    <property type="entry name" value="DHPS"/>
    <property type="match status" value="1"/>
</dbReference>
<dbReference type="SUPFAM" id="SSF51717">
    <property type="entry name" value="Dihydropteroate synthetase-like"/>
    <property type="match status" value="1"/>
</dbReference>
<dbReference type="CDD" id="cd00739">
    <property type="entry name" value="DHPS"/>
    <property type="match status" value="1"/>
</dbReference>
<sequence>MKYFQCGRYRFELEGEKFRPLVMGILNVTPDSFSDGGKYLSLSSALSHAEEMIGEGVDIIDIGAESSRPGADPVPLQEELDRIMPVVEALKDCGKPLSIDTYKSEVMSAALAGGADMINDICGFASEESLKAVAGYDCGLCVMHMQGNPKSMQNRPRYEDVIGEVSDFLERQVLHLKEAGISEDRICIDPGFGFGKSLEDNLVLLRNMDVLRKKSGLPVLAGLSRKSIVAALTGKPVEKRLAGNLAIALSAVEHGAAILRVHEVGETLDALRVWLATR</sequence>
<evidence type="ECO:0000256" key="7">
    <source>
        <dbReference type="ARBA" id="ARBA00022842"/>
    </source>
</evidence>
<dbReference type="PANTHER" id="PTHR20941:SF1">
    <property type="entry name" value="FOLIC ACID SYNTHESIS PROTEIN FOL1"/>
    <property type="match status" value="1"/>
</dbReference>
<dbReference type="PROSITE" id="PS00793">
    <property type="entry name" value="DHPS_2"/>
    <property type="match status" value="1"/>
</dbReference>
<dbReference type="GO" id="GO:0046656">
    <property type="term" value="P:folic acid biosynthetic process"/>
    <property type="evidence" value="ECO:0007669"/>
    <property type="project" value="UniProtKB-KW"/>
</dbReference>
<dbReference type="GO" id="GO:0004156">
    <property type="term" value="F:dihydropteroate synthase activity"/>
    <property type="evidence" value="ECO:0007669"/>
    <property type="project" value="UniProtKB-EC"/>
</dbReference>
<keyword evidence="6 9" id="KW-0479">Metal-binding</keyword>
<dbReference type="RefSeq" id="WP_269282889.1">
    <property type="nucleotide sequence ID" value="NZ_CP098251.1"/>
</dbReference>
<keyword evidence="7 9" id="KW-0460">Magnesium</keyword>
<dbReference type="EC" id="2.5.1.15" evidence="4 9"/>
<evidence type="ECO:0000256" key="2">
    <source>
        <dbReference type="ARBA" id="ARBA00001946"/>
    </source>
</evidence>
<comment type="pathway">
    <text evidence="3 9">Cofactor biosynthesis; tetrahydrofolate biosynthesis; 7,8-dihydrofolate from 2-amino-4-hydroxy-6-hydroxymethyl-7,8-dihydropteridine diphosphate and 4-aminobenzoate: step 1/2.</text>
</comment>
<evidence type="ECO:0000256" key="4">
    <source>
        <dbReference type="ARBA" id="ARBA00012458"/>
    </source>
</evidence>
<accession>A0A9E9NT23</accession>
<evidence type="ECO:0000256" key="1">
    <source>
        <dbReference type="ARBA" id="ARBA00000012"/>
    </source>
</evidence>
<reference evidence="10" key="1">
    <citation type="journal article" date="2022" name="Front. Microbiol.">
        <title>New perspectives on an old grouping: The genomic and phenotypic variability of Oxalobacter formigenes and the implications for calcium oxalate stone prevention.</title>
        <authorList>
            <person name="Chmiel J.A."/>
            <person name="Carr C."/>
            <person name="Stuivenberg G.A."/>
            <person name="Venema R."/>
            <person name="Chanyi R.M."/>
            <person name="Al K.F."/>
            <person name="Giguere D."/>
            <person name="Say H."/>
            <person name="Akouris P.P."/>
            <person name="Dominguez Romero S.A."/>
            <person name="Kwong A."/>
            <person name="Tai V."/>
            <person name="Koval S.F."/>
            <person name="Razvi H."/>
            <person name="Bjazevic J."/>
            <person name="Burton J.P."/>
        </authorList>
    </citation>
    <scope>NUCLEOTIDE SEQUENCE</scope>
    <source>
        <strain evidence="10">OxK</strain>
    </source>
</reference>
<dbReference type="InterPro" id="IPR000489">
    <property type="entry name" value="Pterin-binding_dom"/>
</dbReference>
<evidence type="ECO:0000256" key="8">
    <source>
        <dbReference type="ARBA" id="ARBA00022909"/>
    </source>
</evidence>
<dbReference type="Proteomes" id="UP001164819">
    <property type="component" value="Chromosome"/>
</dbReference>
<dbReference type="EMBL" id="CP098251">
    <property type="protein sequence ID" value="WAV90856.1"/>
    <property type="molecule type" value="Genomic_DNA"/>
</dbReference>
<keyword evidence="8 9" id="KW-0289">Folate biosynthesis</keyword>
<organism evidence="10">
    <name type="scientific">Oxalobacter aliiformigenes</name>
    <dbReference type="NCBI Taxonomy" id="2946593"/>
    <lineage>
        <taxon>Bacteria</taxon>
        <taxon>Pseudomonadati</taxon>
        <taxon>Pseudomonadota</taxon>
        <taxon>Betaproteobacteria</taxon>
        <taxon>Burkholderiales</taxon>
        <taxon>Oxalobacteraceae</taxon>
        <taxon>Oxalobacter</taxon>
    </lineage>
</organism>
<comment type="cofactor">
    <cofactor evidence="2 9">
        <name>Mg(2+)</name>
        <dbReference type="ChEBI" id="CHEBI:18420"/>
    </cofactor>
</comment>
<dbReference type="PROSITE" id="PS00792">
    <property type="entry name" value="DHPS_1"/>
    <property type="match status" value="1"/>
</dbReference>
<proteinExistence type="inferred from homology"/>
<gene>
    <name evidence="10" type="primary">folP</name>
    <name evidence="10" type="ORF">NB646_08470</name>
</gene>
<dbReference type="Pfam" id="PF00809">
    <property type="entry name" value="Pterin_bind"/>
    <property type="match status" value="1"/>
</dbReference>
<dbReference type="InterPro" id="IPR011005">
    <property type="entry name" value="Dihydropteroate_synth-like_sf"/>
</dbReference>
<name>A0A9E9NT23_9BURK</name>